<sequence length="155" mass="18514">MQLIEYNKKYQKTIPKLFTNTIHKTCNKDYAKEQLKAWANLHIDYEVWEKRLNTTKPYLAIFDEKLVGFAEFYEDNIDCFYVHHEYQGCGVGKMLINNIFKEAKQNEQTLLRVDASITAKPFFEKFGFVEVKKNRVVRNNIELINFSMQRVEDEK</sequence>
<dbReference type="Pfam" id="PF13673">
    <property type="entry name" value="Acetyltransf_10"/>
    <property type="match status" value="1"/>
</dbReference>
<dbReference type="PANTHER" id="PTHR43451">
    <property type="entry name" value="ACETYLTRANSFERASE (GNAT) FAMILY PROTEIN"/>
    <property type="match status" value="1"/>
</dbReference>
<feature type="domain" description="N-acetyltransferase" evidence="1">
    <location>
        <begin position="12"/>
        <end position="153"/>
    </location>
</feature>
<dbReference type="Proteomes" id="UP000290657">
    <property type="component" value="Unassembled WGS sequence"/>
</dbReference>
<evidence type="ECO:0000313" key="3">
    <source>
        <dbReference type="Proteomes" id="UP000290657"/>
    </source>
</evidence>
<name>A0A4Q0XM38_9BACT</name>
<dbReference type="OrthoDB" id="5355033at2"/>
<gene>
    <name evidence="2" type="ORF">CRV04_12225</name>
</gene>
<dbReference type="CDD" id="cd04301">
    <property type="entry name" value="NAT_SF"/>
    <property type="match status" value="1"/>
</dbReference>
<organism evidence="2 3">
    <name type="scientific">Candidatus Marinarcus aquaticus</name>
    <dbReference type="NCBI Taxonomy" id="2044504"/>
    <lineage>
        <taxon>Bacteria</taxon>
        <taxon>Pseudomonadati</taxon>
        <taxon>Campylobacterota</taxon>
        <taxon>Epsilonproteobacteria</taxon>
        <taxon>Campylobacterales</taxon>
        <taxon>Arcobacteraceae</taxon>
        <taxon>Candidatus Marinarcus</taxon>
    </lineage>
</organism>
<dbReference type="PANTHER" id="PTHR43451:SF1">
    <property type="entry name" value="ACETYLTRANSFERASE"/>
    <property type="match status" value="1"/>
</dbReference>
<dbReference type="InterPro" id="IPR016181">
    <property type="entry name" value="Acyl_CoA_acyltransferase"/>
</dbReference>
<dbReference type="Gene3D" id="3.40.630.30">
    <property type="match status" value="1"/>
</dbReference>
<protein>
    <recommendedName>
        <fullName evidence="1">N-acetyltransferase domain-containing protein</fullName>
    </recommendedName>
</protein>
<proteinExistence type="predicted"/>
<dbReference type="AlphaFoldDB" id="A0A4Q0XM38"/>
<dbReference type="InterPro" id="IPR000182">
    <property type="entry name" value="GNAT_dom"/>
</dbReference>
<accession>A0A4Q0XM38</accession>
<reference evidence="2 3" key="1">
    <citation type="submission" date="2017-10" db="EMBL/GenBank/DDBJ databases">
        <title>Genomics of the genus Arcobacter.</title>
        <authorList>
            <person name="Perez-Cataluna A."/>
            <person name="Figueras M.J."/>
        </authorList>
    </citation>
    <scope>NUCLEOTIDE SEQUENCE [LARGE SCALE GENOMIC DNA]</scope>
    <source>
        <strain evidence="2 3">CECT 8987</strain>
    </source>
</reference>
<keyword evidence="3" id="KW-1185">Reference proteome</keyword>
<dbReference type="PROSITE" id="PS51186">
    <property type="entry name" value="GNAT"/>
    <property type="match status" value="1"/>
</dbReference>
<dbReference type="RefSeq" id="WP_128997145.1">
    <property type="nucleotide sequence ID" value="NZ_PDKN01000011.1"/>
</dbReference>
<dbReference type="SUPFAM" id="SSF55729">
    <property type="entry name" value="Acyl-CoA N-acyltransferases (Nat)"/>
    <property type="match status" value="1"/>
</dbReference>
<dbReference type="EMBL" id="PDKN01000011">
    <property type="protein sequence ID" value="RXJ54141.1"/>
    <property type="molecule type" value="Genomic_DNA"/>
</dbReference>
<dbReference type="GO" id="GO:0016747">
    <property type="term" value="F:acyltransferase activity, transferring groups other than amino-acyl groups"/>
    <property type="evidence" value="ECO:0007669"/>
    <property type="project" value="InterPro"/>
</dbReference>
<evidence type="ECO:0000313" key="2">
    <source>
        <dbReference type="EMBL" id="RXJ54141.1"/>
    </source>
</evidence>
<comment type="caution">
    <text evidence="2">The sequence shown here is derived from an EMBL/GenBank/DDBJ whole genome shotgun (WGS) entry which is preliminary data.</text>
</comment>
<evidence type="ECO:0000259" key="1">
    <source>
        <dbReference type="PROSITE" id="PS51186"/>
    </source>
</evidence>
<dbReference type="InterPro" id="IPR052564">
    <property type="entry name" value="N-acetyltrans/Recomb-assoc"/>
</dbReference>